<organism evidence="2 3">
    <name type="scientific">Nephila pilipes</name>
    <name type="common">Giant wood spider</name>
    <name type="synonym">Nephila maculata</name>
    <dbReference type="NCBI Taxonomy" id="299642"/>
    <lineage>
        <taxon>Eukaryota</taxon>
        <taxon>Metazoa</taxon>
        <taxon>Ecdysozoa</taxon>
        <taxon>Arthropoda</taxon>
        <taxon>Chelicerata</taxon>
        <taxon>Arachnida</taxon>
        <taxon>Araneae</taxon>
        <taxon>Araneomorphae</taxon>
        <taxon>Entelegynae</taxon>
        <taxon>Araneoidea</taxon>
        <taxon>Nephilidae</taxon>
        <taxon>Nephila</taxon>
    </lineage>
</organism>
<gene>
    <name evidence="2" type="ORF">NPIL_149901</name>
</gene>
<evidence type="ECO:0000313" key="2">
    <source>
        <dbReference type="EMBL" id="GFS98001.1"/>
    </source>
</evidence>
<feature type="compositionally biased region" description="Low complexity" evidence="1">
    <location>
        <begin position="36"/>
        <end position="49"/>
    </location>
</feature>
<feature type="compositionally biased region" description="Polar residues" evidence="1">
    <location>
        <begin position="15"/>
        <end position="33"/>
    </location>
</feature>
<reference evidence="2" key="1">
    <citation type="submission" date="2020-08" db="EMBL/GenBank/DDBJ databases">
        <title>Multicomponent nature underlies the extraordinary mechanical properties of spider dragline silk.</title>
        <authorList>
            <person name="Kono N."/>
            <person name="Nakamura H."/>
            <person name="Mori M."/>
            <person name="Yoshida Y."/>
            <person name="Ohtoshi R."/>
            <person name="Malay A.D."/>
            <person name="Moran D.A.P."/>
            <person name="Tomita M."/>
            <person name="Numata K."/>
            <person name="Arakawa K."/>
        </authorList>
    </citation>
    <scope>NUCLEOTIDE SEQUENCE</scope>
</reference>
<feature type="region of interest" description="Disordered" evidence="1">
    <location>
        <begin position="1"/>
        <end position="54"/>
    </location>
</feature>
<comment type="caution">
    <text evidence="2">The sequence shown here is derived from an EMBL/GenBank/DDBJ whole genome shotgun (WGS) entry which is preliminary data.</text>
</comment>
<proteinExistence type="predicted"/>
<sequence length="129" mass="14409">MRAQDTPLLEETTEKYQNALGQSRIFSKQSNKSLNEEGAGSGESKSSISLKKKSTHQLNSVTSLRFRLQNSGYLLGNPSHMGFKDMGRKIRSSLIRPCLAGVDRTVISPDRAFSALKGSFGWLWIRFLE</sequence>
<dbReference type="AlphaFoldDB" id="A0A8X6TBQ1"/>
<dbReference type="EMBL" id="BMAW01101078">
    <property type="protein sequence ID" value="GFS98001.1"/>
    <property type="molecule type" value="Genomic_DNA"/>
</dbReference>
<evidence type="ECO:0000313" key="3">
    <source>
        <dbReference type="Proteomes" id="UP000887013"/>
    </source>
</evidence>
<keyword evidence="3" id="KW-1185">Reference proteome</keyword>
<name>A0A8X6TBQ1_NEPPI</name>
<dbReference type="Proteomes" id="UP000887013">
    <property type="component" value="Unassembled WGS sequence"/>
</dbReference>
<evidence type="ECO:0000256" key="1">
    <source>
        <dbReference type="SAM" id="MobiDB-lite"/>
    </source>
</evidence>
<accession>A0A8X6TBQ1</accession>
<protein>
    <submittedName>
        <fullName evidence="2">Uncharacterized protein</fullName>
    </submittedName>
</protein>